<feature type="compositionally biased region" description="Low complexity" evidence="1">
    <location>
        <begin position="68"/>
        <end position="85"/>
    </location>
</feature>
<keyword evidence="3" id="KW-1185">Reference proteome</keyword>
<feature type="region of interest" description="Disordered" evidence="1">
    <location>
        <begin position="52"/>
        <end position="85"/>
    </location>
</feature>
<accession>A0AAD5UYY3</accession>
<feature type="compositionally biased region" description="Polar residues" evidence="1">
    <location>
        <begin position="10"/>
        <end position="25"/>
    </location>
</feature>
<name>A0AAD5UYY3_9APHY</name>
<gene>
    <name evidence="2" type="ORF">NLI96_g7596</name>
</gene>
<feature type="region of interest" description="Disordered" evidence="1">
    <location>
        <begin position="1"/>
        <end position="29"/>
    </location>
</feature>
<organism evidence="2 3">
    <name type="scientific">Meripilus lineatus</name>
    <dbReference type="NCBI Taxonomy" id="2056292"/>
    <lineage>
        <taxon>Eukaryota</taxon>
        <taxon>Fungi</taxon>
        <taxon>Dikarya</taxon>
        <taxon>Basidiomycota</taxon>
        <taxon>Agaricomycotina</taxon>
        <taxon>Agaricomycetes</taxon>
        <taxon>Polyporales</taxon>
        <taxon>Meripilaceae</taxon>
        <taxon>Meripilus</taxon>
    </lineage>
</organism>
<evidence type="ECO:0000313" key="2">
    <source>
        <dbReference type="EMBL" id="KAJ3481530.1"/>
    </source>
</evidence>
<evidence type="ECO:0000313" key="3">
    <source>
        <dbReference type="Proteomes" id="UP001212997"/>
    </source>
</evidence>
<dbReference type="EMBL" id="JANAWD010000316">
    <property type="protein sequence ID" value="KAJ3481530.1"/>
    <property type="molecule type" value="Genomic_DNA"/>
</dbReference>
<dbReference type="Proteomes" id="UP001212997">
    <property type="component" value="Unassembled WGS sequence"/>
</dbReference>
<protein>
    <submittedName>
        <fullName evidence="2">Uncharacterized protein</fullName>
    </submittedName>
</protein>
<evidence type="ECO:0000256" key="1">
    <source>
        <dbReference type="SAM" id="MobiDB-lite"/>
    </source>
</evidence>
<comment type="caution">
    <text evidence="2">The sequence shown here is derived from an EMBL/GenBank/DDBJ whole genome shotgun (WGS) entry which is preliminary data.</text>
</comment>
<sequence length="380" mass="42736">MDPSQDRSQDLSQDILSQDPPQENTFPLPVAVVEPHAIPLPIPLSPLFLVPSSPPPSSPPSPSPPLSPIASSSNLNANPSSSLTPPQSLAVTHYMPPLLYYAPAPAGQYIQPGWNPDTGLPVDVWLHLLNILYERRNTIALVACALTCRYLLRHAQRMINNLNIREIRSWMYEDIDRLVEDVRDTPRDVKNITSVEFVPEERDDKSPGSAVALSVAPLRLAVLRHCSGSLQEAEIFLASEVRRSQGDFVRDSWLDAFKPGSPIAETVELWTFNEKDIPMMKTFISRHMGPTQILKLKATQPTTEDFYSFSWKTLDILFFSWYMLHGRGNGITLFFGFWVPQELRDEQQTVKEEATKVKGNPWLHSLFPLNMAVGKGMWLG</sequence>
<dbReference type="AlphaFoldDB" id="A0AAD5UYY3"/>
<feature type="compositionally biased region" description="Pro residues" evidence="1">
    <location>
        <begin position="52"/>
        <end position="67"/>
    </location>
</feature>
<reference evidence="2" key="1">
    <citation type="submission" date="2022-07" db="EMBL/GenBank/DDBJ databases">
        <title>Genome Sequence of Physisporinus lineatus.</title>
        <authorList>
            <person name="Buettner E."/>
        </authorList>
    </citation>
    <scope>NUCLEOTIDE SEQUENCE</scope>
    <source>
        <strain evidence="2">VT162</strain>
    </source>
</reference>
<proteinExistence type="predicted"/>